<dbReference type="Pfam" id="PF01373">
    <property type="entry name" value="Glyco_hydro_14"/>
    <property type="match status" value="2"/>
</dbReference>
<reference evidence="6" key="1">
    <citation type="submission" date="2024-07" db="EMBL/GenBank/DDBJ databases">
        <title>Two chromosome-level genome assemblies of Korean endemic species Abeliophyllum distichum and Forsythia ovata (Oleaceae).</title>
        <authorList>
            <person name="Jang H."/>
        </authorList>
    </citation>
    <scope>NUCLEOTIDE SEQUENCE [LARGE SCALE GENOMIC DNA]</scope>
</reference>
<keyword evidence="4" id="KW-0378">Hydrolase</keyword>
<keyword evidence="3 4" id="KW-0624">Polysaccharide degradation</keyword>
<dbReference type="SUPFAM" id="SSF51445">
    <property type="entry name" value="(Trans)glycosidases"/>
    <property type="match status" value="1"/>
</dbReference>
<dbReference type="Proteomes" id="UP001604336">
    <property type="component" value="Unassembled WGS sequence"/>
</dbReference>
<dbReference type="InterPro" id="IPR017853">
    <property type="entry name" value="GH"/>
</dbReference>
<dbReference type="EC" id="3.2.1.2" evidence="4"/>
<gene>
    <name evidence="5" type="ORF">Adt_38451</name>
</gene>
<comment type="similarity">
    <text evidence="1 4">Belongs to the glycosyl hydrolase 14 family.</text>
</comment>
<evidence type="ECO:0000313" key="6">
    <source>
        <dbReference type="Proteomes" id="UP001604336"/>
    </source>
</evidence>
<dbReference type="PRINTS" id="PR00750">
    <property type="entry name" value="BETAAMYLASE"/>
</dbReference>
<dbReference type="AlphaFoldDB" id="A0ABD1Q299"/>
<comment type="caution">
    <text evidence="5">The sequence shown here is derived from an EMBL/GenBank/DDBJ whole genome shotgun (WGS) entry which is preliminary data.</text>
</comment>
<proteinExistence type="inferred from homology"/>
<evidence type="ECO:0000256" key="3">
    <source>
        <dbReference type="ARBA" id="ARBA00023326"/>
    </source>
</evidence>
<dbReference type="GO" id="GO:0000272">
    <property type="term" value="P:polysaccharide catabolic process"/>
    <property type="evidence" value="ECO:0007669"/>
    <property type="project" value="UniProtKB-KW"/>
</dbReference>
<dbReference type="Gene3D" id="3.20.20.80">
    <property type="entry name" value="Glycosidases"/>
    <property type="match status" value="2"/>
</dbReference>
<organism evidence="5 6">
    <name type="scientific">Abeliophyllum distichum</name>
    <dbReference type="NCBI Taxonomy" id="126358"/>
    <lineage>
        <taxon>Eukaryota</taxon>
        <taxon>Viridiplantae</taxon>
        <taxon>Streptophyta</taxon>
        <taxon>Embryophyta</taxon>
        <taxon>Tracheophyta</taxon>
        <taxon>Spermatophyta</taxon>
        <taxon>Magnoliopsida</taxon>
        <taxon>eudicotyledons</taxon>
        <taxon>Gunneridae</taxon>
        <taxon>Pentapetalae</taxon>
        <taxon>asterids</taxon>
        <taxon>lamiids</taxon>
        <taxon>Lamiales</taxon>
        <taxon>Oleaceae</taxon>
        <taxon>Forsythieae</taxon>
        <taxon>Abeliophyllum</taxon>
    </lineage>
</organism>
<comment type="catalytic activity">
    <reaction evidence="4">
        <text>Hydrolysis of (1-&gt;4)-alpha-D-glucosidic linkages in polysaccharides so as to remove successive maltose units from the non-reducing ends of the chains.</text>
        <dbReference type="EC" id="3.2.1.2"/>
    </reaction>
</comment>
<dbReference type="PANTHER" id="PTHR31352:SF3">
    <property type="entry name" value="INACTIVE BETA-AMYLASE 9"/>
    <property type="match status" value="1"/>
</dbReference>
<keyword evidence="2 4" id="KW-0119">Carbohydrate metabolism</keyword>
<dbReference type="EMBL" id="JBFOLK010000012">
    <property type="protein sequence ID" value="KAL2470315.1"/>
    <property type="molecule type" value="Genomic_DNA"/>
</dbReference>
<sequence length="453" mass="49912">MVWHPKSSFGVTLKASNIRAEAAVISEKASKITKTRPIDGVKLYVGLPLDTVSDSGTINHARAISVGLKALKLLGVDGVELPVWWGIAEKQGMGKYDWTGYLALVEMVRKMGLKLHPYKDCLSIGVDDLPVLDGKTPIEVYNEFCKNFKSSFSAFMGSTITGISIGLGPDGELRYPSHGQLAKDSSQCGAGEFQCYDKNMLSNLKQHAETLGNPLWGLSGPHDTPGYDQSPISNGFFTEHGGSWETPYGDFFLSWYSSQLVSHGDRVLSHAAETFKDVSISVSGRVPLMHSWYRTRSHPSELTAGIYNTVNRDGYEAVAEIFSRNSCNIILPGMDLSDDHQPNESRPSPELLLAHIMSSCRKHGVGVSGQNSLVSGGPKVFEQIEKNLLDENAIDLFTYQRMGAYFFSPEHFPSFTQFVQSLKQPNLHSDDLPLNDEETADSLPDMNFHRQVA</sequence>
<keyword evidence="6" id="KW-1185">Reference proteome</keyword>
<dbReference type="PANTHER" id="PTHR31352">
    <property type="entry name" value="BETA-AMYLASE 1, CHLOROPLASTIC"/>
    <property type="match status" value="1"/>
</dbReference>
<evidence type="ECO:0000256" key="4">
    <source>
        <dbReference type="RuleBase" id="RU000509"/>
    </source>
</evidence>
<evidence type="ECO:0000256" key="2">
    <source>
        <dbReference type="ARBA" id="ARBA00023277"/>
    </source>
</evidence>
<name>A0ABD1Q299_9LAMI</name>
<protein>
    <recommendedName>
        <fullName evidence="4">Beta-amylase</fullName>
        <ecNumber evidence="4">3.2.1.2</ecNumber>
    </recommendedName>
</protein>
<evidence type="ECO:0000256" key="1">
    <source>
        <dbReference type="ARBA" id="ARBA00005652"/>
    </source>
</evidence>
<keyword evidence="4" id="KW-0326">Glycosidase</keyword>
<dbReference type="InterPro" id="IPR001554">
    <property type="entry name" value="Glyco_hydro_14"/>
</dbReference>
<accession>A0ABD1Q299</accession>
<evidence type="ECO:0000313" key="5">
    <source>
        <dbReference type="EMBL" id="KAL2470315.1"/>
    </source>
</evidence>
<dbReference type="GO" id="GO:0016161">
    <property type="term" value="F:beta-amylase activity"/>
    <property type="evidence" value="ECO:0007669"/>
    <property type="project" value="UniProtKB-EC"/>
</dbReference>